<dbReference type="EMBL" id="CP035033">
    <property type="protein sequence ID" value="QAB15292.1"/>
    <property type="molecule type" value="Genomic_DNA"/>
</dbReference>
<keyword evidence="9" id="KW-1185">Reference proteome</keyword>
<evidence type="ECO:0000313" key="8">
    <source>
        <dbReference type="EMBL" id="QAB15292.1"/>
    </source>
</evidence>
<evidence type="ECO:0000256" key="3">
    <source>
        <dbReference type="ARBA" id="ARBA00022989"/>
    </source>
</evidence>
<comment type="subcellular location">
    <subcellularLocation>
        <location evidence="1">Membrane</location>
        <topology evidence="1">Multi-pass membrane protein</topology>
    </subcellularLocation>
</comment>
<evidence type="ECO:0000313" key="9">
    <source>
        <dbReference type="Proteomes" id="UP000285478"/>
    </source>
</evidence>
<feature type="transmembrane region" description="Helical" evidence="5">
    <location>
        <begin position="109"/>
        <end position="126"/>
    </location>
</feature>
<evidence type="ECO:0000256" key="6">
    <source>
        <dbReference type="SAM" id="SignalP"/>
    </source>
</evidence>
<dbReference type="Pfam" id="PF00892">
    <property type="entry name" value="EamA"/>
    <property type="match status" value="2"/>
</dbReference>
<feature type="signal peptide" evidence="6">
    <location>
        <begin position="1"/>
        <end position="21"/>
    </location>
</feature>
<keyword evidence="6" id="KW-0732">Signal</keyword>
<sequence length="310" mass="33649">MTRSLMMQTALLTFLSVTAFAANAVICRWALDHQLIDPVSFTSLRLGSAALSLFAVMTLIHWSNRRRQTTIAQPTSKTNHGSWYAAVVLFLYALTFSYGYVAISTATGALVLAAVVQFTMIGYALRKGDKLHLAEWIGAAVALVGLLYLVYPKLTTPSWWGLVMVMASAFTWALYTLNGQKSLKPLSDTAFNFYRTLPLIAVASVLSLLFIGDQVFMTSKGFWLAVISGGVTTGLGYILWYTALPRLSASLASATQLLVPLIAAFGATWLIDEPITLRFMIAAALMLGGLGLVLHGRNEHRKTALKSTAA</sequence>
<dbReference type="InterPro" id="IPR050638">
    <property type="entry name" value="AA-Vitamin_Transporters"/>
</dbReference>
<evidence type="ECO:0000256" key="2">
    <source>
        <dbReference type="ARBA" id="ARBA00022692"/>
    </source>
</evidence>
<feature type="transmembrane region" description="Helical" evidence="5">
    <location>
        <begin position="251"/>
        <end position="271"/>
    </location>
</feature>
<dbReference type="PANTHER" id="PTHR32322">
    <property type="entry name" value="INNER MEMBRANE TRANSPORTER"/>
    <property type="match status" value="1"/>
</dbReference>
<evidence type="ECO:0000259" key="7">
    <source>
        <dbReference type="Pfam" id="PF00892"/>
    </source>
</evidence>
<feature type="domain" description="EamA" evidence="7">
    <location>
        <begin position="159"/>
        <end position="294"/>
    </location>
</feature>
<protein>
    <submittedName>
        <fullName evidence="8">DMT family transporter</fullName>
    </submittedName>
</protein>
<accession>A0A410H2Z2</accession>
<dbReference type="KEGG" id="htr:EPV75_06220"/>
<feature type="transmembrane region" description="Helical" evidence="5">
    <location>
        <begin position="83"/>
        <end position="103"/>
    </location>
</feature>
<evidence type="ECO:0000256" key="4">
    <source>
        <dbReference type="ARBA" id="ARBA00023136"/>
    </source>
</evidence>
<feature type="transmembrane region" description="Helical" evidence="5">
    <location>
        <begin position="222"/>
        <end position="244"/>
    </location>
</feature>
<feature type="transmembrane region" description="Helical" evidence="5">
    <location>
        <begin position="277"/>
        <end position="296"/>
    </location>
</feature>
<feature type="transmembrane region" description="Helical" evidence="5">
    <location>
        <begin position="133"/>
        <end position="151"/>
    </location>
</feature>
<organism evidence="8 9">
    <name type="scientific">Hydrogenovibrio thermophilus</name>
    <dbReference type="NCBI Taxonomy" id="265883"/>
    <lineage>
        <taxon>Bacteria</taxon>
        <taxon>Pseudomonadati</taxon>
        <taxon>Pseudomonadota</taxon>
        <taxon>Gammaproteobacteria</taxon>
        <taxon>Thiotrichales</taxon>
        <taxon>Piscirickettsiaceae</taxon>
        <taxon>Hydrogenovibrio</taxon>
    </lineage>
</organism>
<dbReference type="RefSeq" id="WP_128384817.1">
    <property type="nucleotide sequence ID" value="NZ_CP035033.1"/>
</dbReference>
<feature type="transmembrane region" description="Helical" evidence="5">
    <location>
        <begin position="196"/>
        <end position="216"/>
    </location>
</feature>
<feature type="domain" description="EamA" evidence="7">
    <location>
        <begin position="10"/>
        <end position="150"/>
    </location>
</feature>
<evidence type="ECO:0000256" key="5">
    <source>
        <dbReference type="SAM" id="Phobius"/>
    </source>
</evidence>
<evidence type="ECO:0000256" key="1">
    <source>
        <dbReference type="ARBA" id="ARBA00004141"/>
    </source>
</evidence>
<feature type="chain" id="PRO_5019320106" evidence="6">
    <location>
        <begin position="22"/>
        <end position="310"/>
    </location>
</feature>
<keyword evidence="3 5" id="KW-1133">Transmembrane helix</keyword>
<dbReference type="Proteomes" id="UP000285478">
    <property type="component" value="Chromosome"/>
</dbReference>
<dbReference type="PANTHER" id="PTHR32322:SF9">
    <property type="entry name" value="AMINO-ACID METABOLITE EFFLUX PUMP-RELATED"/>
    <property type="match status" value="1"/>
</dbReference>
<dbReference type="InterPro" id="IPR037185">
    <property type="entry name" value="EmrE-like"/>
</dbReference>
<name>A0A410H2Z2_9GAMM</name>
<keyword evidence="2 5" id="KW-0812">Transmembrane</keyword>
<reference evidence="8 9" key="1">
    <citation type="journal article" date="2018" name="Environ. Microbiol.">
        <title>Genomes of ubiquitous marine and hypersaline Hydrogenovibrio, Thiomicrorhabdus and Thiomicrospira spp. encode a diversity of mechanisms to sustain chemolithoautotrophy in heterogeneous environments.</title>
        <authorList>
            <person name="Scott K.M."/>
            <person name="Williams J."/>
            <person name="Porter C.M.B."/>
            <person name="Russel S."/>
            <person name="Harmer T.L."/>
            <person name="Paul J.H."/>
            <person name="Antonen K.M."/>
            <person name="Bridges M.K."/>
            <person name="Camper G.J."/>
            <person name="Campla C.K."/>
            <person name="Casella L.G."/>
            <person name="Chase E."/>
            <person name="Conrad J.W."/>
            <person name="Cruz M.C."/>
            <person name="Dunlap D.S."/>
            <person name="Duran L."/>
            <person name="Fahsbender E.M."/>
            <person name="Goldsmith D.B."/>
            <person name="Keeley R.F."/>
            <person name="Kondoff M.R."/>
            <person name="Kussy B.I."/>
            <person name="Lane M.K."/>
            <person name="Lawler S."/>
            <person name="Leigh B.A."/>
            <person name="Lewis C."/>
            <person name="Lostal L.M."/>
            <person name="Marking D."/>
            <person name="Mancera P.A."/>
            <person name="McClenthan E.C."/>
            <person name="McIntyre E.A."/>
            <person name="Mine J.A."/>
            <person name="Modi S."/>
            <person name="Moore B.D."/>
            <person name="Morgan W.A."/>
            <person name="Nelson K.M."/>
            <person name="Nguyen K.N."/>
            <person name="Ogburn N."/>
            <person name="Parrino D.G."/>
            <person name="Pedapudi A.D."/>
            <person name="Pelham R.P."/>
            <person name="Preece A.M."/>
            <person name="Rampersad E.A."/>
            <person name="Richardson J.C."/>
            <person name="Rodgers C.M."/>
            <person name="Schaffer B.L."/>
            <person name="Sheridan N.E."/>
            <person name="Solone M.R."/>
            <person name="Staley Z.R."/>
            <person name="Tabuchi M."/>
            <person name="Waide R.J."/>
            <person name="Wanjugi P.W."/>
            <person name="Young S."/>
            <person name="Clum A."/>
            <person name="Daum C."/>
            <person name="Huntemann M."/>
            <person name="Ivanova N."/>
            <person name="Kyrpides N."/>
            <person name="Mikhailova N."/>
            <person name="Palaniappan K."/>
            <person name="Pillay M."/>
            <person name="Reddy T.B.K."/>
            <person name="Shapiro N."/>
            <person name="Stamatis D."/>
            <person name="Varghese N."/>
            <person name="Woyke T."/>
            <person name="Boden R."/>
            <person name="Freyermuth S.K."/>
            <person name="Kerfeld C.A."/>
        </authorList>
    </citation>
    <scope>NUCLEOTIDE SEQUENCE [LARGE SCALE GENOMIC DNA]</scope>
    <source>
        <strain evidence="8 9">JR-2</strain>
    </source>
</reference>
<gene>
    <name evidence="8" type="ORF">EPV75_06220</name>
</gene>
<keyword evidence="4 5" id="KW-0472">Membrane</keyword>
<proteinExistence type="predicted"/>
<dbReference type="InterPro" id="IPR000620">
    <property type="entry name" value="EamA_dom"/>
</dbReference>
<feature type="transmembrane region" description="Helical" evidence="5">
    <location>
        <begin position="157"/>
        <end position="175"/>
    </location>
</feature>
<dbReference type="SUPFAM" id="SSF103481">
    <property type="entry name" value="Multidrug resistance efflux transporter EmrE"/>
    <property type="match status" value="2"/>
</dbReference>
<dbReference type="GO" id="GO:0016020">
    <property type="term" value="C:membrane"/>
    <property type="evidence" value="ECO:0007669"/>
    <property type="project" value="UniProtKB-SubCell"/>
</dbReference>
<dbReference type="AlphaFoldDB" id="A0A410H2Z2"/>
<feature type="transmembrane region" description="Helical" evidence="5">
    <location>
        <begin position="40"/>
        <end position="62"/>
    </location>
</feature>